<comment type="caution">
    <text evidence="1">The sequence shown here is derived from an EMBL/GenBank/DDBJ whole genome shotgun (WGS) entry which is preliminary data.</text>
</comment>
<proteinExistence type="predicted"/>
<protein>
    <submittedName>
        <fullName evidence="1">Uncharacterized protein</fullName>
    </submittedName>
</protein>
<accession>A0AAW4WDM1</accession>
<gene>
    <name evidence="1" type="ORF">LKD47_10205</name>
</gene>
<name>A0AAW4WDM1_9FIRM</name>
<dbReference type="AlphaFoldDB" id="A0AAW4WDM1"/>
<organism evidence="1 2">
    <name type="scientific">Roseburia amylophila</name>
    <dbReference type="NCBI Taxonomy" id="2981794"/>
    <lineage>
        <taxon>Bacteria</taxon>
        <taxon>Bacillati</taxon>
        <taxon>Bacillota</taxon>
        <taxon>Clostridia</taxon>
        <taxon>Lachnospirales</taxon>
        <taxon>Lachnospiraceae</taxon>
        <taxon>Roseburia</taxon>
    </lineage>
</organism>
<evidence type="ECO:0000313" key="2">
    <source>
        <dbReference type="Proteomes" id="UP001198893"/>
    </source>
</evidence>
<dbReference type="RefSeq" id="WP_227710394.1">
    <property type="nucleotide sequence ID" value="NZ_JAJEQW010000010.1"/>
</dbReference>
<reference evidence="1" key="1">
    <citation type="submission" date="2021-10" db="EMBL/GenBank/DDBJ databases">
        <title>Anaerobic single-cell dispensing facilitates the cultivation of human gut bacteria.</title>
        <authorList>
            <person name="Afrizal A."/>
        </authorList>
    </citation>
    <scope>NUCLEOTIDE SEQUENCE</scope>
    <source>
        <strain evidence="1">CLA-AA-H204</strain>
    </source>
</reference>
<evidence type="ECO:0000313" key="1">
    <source>
        <dbReference type="EMBL" id="MCC2242669.1"/>
    </source>
</evidence>
<dbReference type="EMBL" id="JAJEQW010000010">
    <property type="protein sequence ID" value="MCC2242669.1"/>
    <property type="molecule type" value="Genomic_DNA"/>
</dbReference>
<dbReference type="Proteomes" id="UP001198893">
    <property type="component" value="Unassembled WGS sequence"/>
</dbReference>
<sequence length="86" mass="9848">MTQAETETIAQGMLQITDEFQRQTGIADEVVDRIIEHSFRKMELVQAPPEYILLLLPDELKNYCFRCAVNSQGIQNMRAKEAGVYV</sequence>